<accession>A0A844GCS5</accession>
<gene>
    <name evidence="1" type="ORF">GKE73_01165</name>
</gene>
<evidence type="ECO:0000313" key="1">
    <source>
        <dbReference type="EMBL" id="MTD32395.1"/>
    </source>
</evidence>
<reference evidence="1 2" key="1">
    <citation type="submission" date="2019-11" db="EMBL/GenBank/DDBJ databases">
        <title>Draft genome sequence of Paludibacterium sp. dN18-1.</title>
        <authorList>
            <person name="Im W.-T."/>
        </authorList>
    </citation>
    <scope>NUCLEOTIDE SEQUENCE [LARGE SCALE GENOMIC DNA]</scope>
    <source>
        <strain evidence="2">dN 18-1</strain>
    </source>
</reference>
<sequence>MRPFDSALPSSALFSINHEAVSFVRGFVAADGLQLSDRLWRINRGTIETITDQIQFAVINGESAHQAMMRSMGRGQGVPPEIAQAYNGAKAGQLGRRVRSLMTGAADPVNGKGVVYRAERLFRTEINRAHGESYLSAAFQTDGVVGVRFMLSPRHRLRDICDTHATADLYGLGPGVYPNRASCPWPAHPNTLSYVEAVFEGE</sequence>
<dbReference type="AlphaFoldDB" id="A0A844GCS5"/>
<name>A0A844GCS5_9NEIS</name>
<organism evidence="1 2">
    <name type="scientific">Paludibacterium denitrificans</name>
    <dbReference type="NCBI Taxonomy" id="2675226"/>
    <lineage>
        <taxon>Bacteria</taxon>
        <taxon>Pseudomonadati</taxon>
        <taxon>Pseudomonadota</taxon>
        <taxon>Betaproteobacteria</taxon>
        <taxon>Neisseriales</taxon>
        <taxon>Chromobacteriaceae</taxon>
        <taxon>Paludibacterium</taxon>
    </lineage>
</organism>
<dbReference type="Proteomes" id="UP000446658">
    <property type="component" value="Unassembled WGS sequence"/>
</dbReference>
<dbReference type="EMBL" id="WLYX01000001">
    <property type="protein sequence ID" value="MTD32395.1"/>
    <property type="molecule type" value="Genomic_DNA"/>
</dbReference>
<evidence type="ECO:0000313" key="2">
    <source>
        <dbReference type="Proteomes" id="UP000446658"/>
    </source>
</evidence>
<dbReference type="RefSeq" id="WP_230368802.1">
    <property type="nucleotide sequence ID" value="NZ_WLYX01000001.1"/>
</dbReference>
<proteinExistence type="predicted"/>
<protein>
    <submittedName>
        <fullName evidence="1">Uncharacterized protein</fullName>
    </submittedName>
</protein>
<comment type="caution">
    <text evidence="1">The sequence shown here is derived from an EMBL/GenBank/DDBJ whole genome shotgun (WGS) entry which is preliminary data.</text>
</comment>
<keyword evidence="2" id="KW-1185">Reference proteome</keyword>